<feature type="compositionally biased region" description="Basic and acidic residues" evidence="1">
    <location>
        <begin position="505"/>
        <end position="515"/>
    </location>
</feature>
<feature type="compositionally biased region" description="Polar residues" evidence="1">
    <location>
        <begin position="369"/>
        <end position="389"/>
    </location>
</feature>
<protein>
    <recommendedName>
        <fullName evidence="2">PPM-type phosphatase domain-containing protein</fullName>
    </recommendedName>
</protein>
<dbReference type="STRING" id="34062.AXE82_01520"/>
<sequence length="710" mass="75460">MMNQTTDLFAQSSVQSSWQVYGASSIGKSHIDSNLPNQDSIYLQKTQDGIAAVVCDGAGSAKFSQAGAAFFSQSIGKMLLSLGVGLNVSRSVSISVSHRGIAVDLVQVKQQIIEQLSQIRLDLQSQLPAESSLRDYHTTFTGLLIHSNHQAVLVQIGDSPLITSQFVVRHPHIDYFTNLQVYGDDSKNEYVNETHFITQDNWQSFLRVEAIDLSQVDCLALMSDGCADLVFEGASVTPKIYRPFFGNLLFNLTQSQSSQQGSAIIEQALGNPATYRLTGDDKSLVVLLKNQPHYQNLEPMVEGQNETVANDTLENDTIANAPNNPTVWHADAVNHKNTRATSTPDDIAFNNINNVAPNPNPHASVVTDPATSAATTSQVLPPSQSVSDSTRQRRNTAMMAGAAMLIGTGVLGWINKERLLPTQTVNNANTAASVASTTPTSAITPPLTAHALGDAYAIDLSKVAAVTDSGNRIDDAILKVIVASPQGGSIDAIEHKSKPTSSAKTKNDNKNENKNRVNQPLLSATVTTVVANKNPSVARVSSGAASTALQNQHTETEATLAATLTDSQFNNHAVKLAAKASCLPVTDTHDLISLGVTIQPTMNYYNCQISLPIKSMTSQIAGLSKQTEILDSLTLDKGLSEILTSATTNTAATASSVTGTGLPASTVSDSSGNQQIQLYYLGVTEPVNHMSAAASTELAALPTSSAHLKR</sequence>
<feature type="region of interest" description="Disordered" evidence="1">
    <location>
        <begin position="369"/>
        <end position="390"/>
    </location>
</feature>
<dbReference type="Gene3D" id="3.60.40.10">
    <property type="entry name" value="PPM-type phosphatase domain"/>
    <property type="match status" value="1"/>
</dbReference>
<name>A0A2D2LUN3_FAUOS</name>
<proteinExistence type="predicted"/>
<dbReference type="EMBL" id="CP024443">
    <property type="protein sequence ID" value="ATR78737.1"/>
    <property type="molecule type" value="Genomic_DNA"/>
</dbReference>
<evidence type="ECO:0000256" key="1">
    <source>
        <dbReference type="SAM" id="MobiDB-lite"/>
    </source>
</evidence>
<organism evidence="3 4">
    <name type="scientific">Faucicola osloensis</name>
    <name type="common">Moraxella osloensis</name>
    <dbReference type="NCBI Taxonomy" id="34062"/>
    <lineage>
        <taxon>Bacteria</taxon>
        <taxon>Pseudomonadati</taxon>
        <taxon>Pseudomonadota</taxon>
        <taxon>Gammaproteobacteria</taxon>
        <taxon>Moraxellales</taxon>
        <taxon>Moraxellaceae</taxon>
        <taxon>Faucicola</taxon>
    </lineage>
</organism>
<evidence type="ECO:0000313" key="3">
    <source>
        <dbReference type="EMBL" id="ATR78737.1"/>
    </source>
</evidence>
<accession>A0A2D2LUN3</accession>
<evidence type="ECO:0000313" key="4">
    <source>
        <dbReference type="Proteomes" id="UP000229340"/>
    </source>
</evidence>
<gene>
    <name evidence="3" type="ORF">NP7_05395</name>
</gene>
<feature type="domain" description="PPM-type phosphatase" evidence="2">
    <location>
        <begin position="26"/>
        <end position="256"/>
    </location>
</feature>
<dbReference type="Proteomes" id="UP000229340">
    <property type="component" value="Chromosome"/>
</dbReference>
<dbReference type="InterPro" id="IPR036457">
    <property type="entry name" value="PPM-type-like_dom_sf"/>
</dbReference>
<dbReference type="AlphaFoldDB" id="A0A2D2LUN3"/>
<feature type="region of interest" description="Disordered" evidence="1">
    <location>
        <begin position="490"/>
        <end position="518"/>
    </location>
</feature>
<dbReference type="SUPFAM" id="SSF81606">
    <property type="entry name" value="PP2C-like"/>
    <property type="match status" value="1"/>
</dbReference>
<evidence type="ECO:0000259" key="2">
    <source>
        <dbReference type="Pfam" id="PF13672"/>
    </source>
</evidence>
<dbReference type="Pfam" id="PF13672">
    <property type="entry name" value="PP2C_2"/>
    <property type="match status" value="1"/>
</dbReference>
<reference evidence="4" key="1">
    <citation type="submission" date="2017-11" db="EMBL/GenBank/DDBJ databases">
        <title>Complete genome sequence of Moraxella osloensis NP7 isolated from human skin.</title>
        <authorList>
            <person name="Lee K."/>
            <person name="Lim J.Y."/>
            <person name="Hwang I."/>
        </authorList>
    </citation>
    <scope>NUCLEOTIDE SEQUENCE [LARGE SCALE GENOMIC DNA]</scope>
    <source>
        <strain evidence="4">NP7</strain>
    </source>
</reference>
<dbReference type="InterPro" id="IPR001932">
    <property type="entry name" value="PPM-type_phosphatase-like_dom"/>
</dbReference>